<dbReference type="PANTHER" id="PTHR43289:SF6">
    <property type="entry name" value="SERINE_THREONINE-PROTEIN KINASE NEKL-3"/>
    <property type="match status" value="1"/>
</dbReference>
<evidence type="ECO:0000256" key="10">
    <source>
        <dbReference type="SAM" id="Phobius"/>
    </source>
</evidence>
<sequence>MAERDRPTRPIDEARALHPRTGTSTGVMDAGAVENAGAKPGSESRAVRRPSRMDVQQAAPLRPGIVVAGRYRIERLIGVGGMGAVYEATQVAIQRRVALKVVRADFAGDAAMAARFQREARAASAVHHPNVVMVHDFGQDEDATLFMVMELLSGESLLQRMRRDGSLPPREAVRIAIEVLGALEAAHEAGVVHRDLKPDNVLLTEAFFPGAGKLKVLDFGIARIVDRSGQTGGAQQRQSDAGLTEVGQMLGTPRYMSPEAVARLPVGPAADLYALGAILFEMIAGRPVFAEREPVILMGHHLRTPAPRLRDSAPSGLYVPRALDDLVDALLAKLPTERPNSAAVVRKTLLDLIADPLAFDPPPEEVHAKIFTPPPDQVVKPEHFVRGRSPLWRALRLVPVVLLVAGIGTMLYFHRLRLEQRRAEEQSRIGVIAHTPTPAEEPVERRVEHVRITLTGAPESARFTWDGAPIEGPVFDVPFDGLSHRLEVSARGYRARQVDVIADGPHQLDVSLERARRGAPRAER</sequence>
<dbReference type="FunFam" id="3.30.200.20:FF:000035">
    <property type="entry name" value="Serine/threonine protein kinase Stk1"/>
    <property type="match status" value="1"/>
</dbReference>
<protein>
    <submittedName>
        <fullName evidence="12">Serine/threonine protein kinase</fullName>
    </submittedName>
</protein>
<evidence type="ECO:0000256" key="6">
    <source>
        <dbReference type="ARBA" id="ARBA00047899"/>
    </source>
</evidence>
<keyword evidence="10" id="KW-0812">Transmembrane</keyword>
<organism evidence="12 13">
    <name type="scientific">Sandaracinus amylolyticus</name>
    <dbReference type="NCBI Taxonomy" id="927083"/>
    <lineage>
        <taxon>Bacteria</taxon>
        <taxon>Pseudomonadati</taxon>
        <taxon>Myxococcota</taxon>
        <taxon>Polyangia</taxon>
        <taxon>Polyangiales</taxon>
        <taxon>Sandaracinaceae</taxon>
        <taxon>Sandaracinus</taxon>
    </lineage>
</organism>
<dbReference type="InterPro" id="IPR000719">
    <property type="entry name" value="Prot_kinase_dom"/>
</dbReference>
<keyword evidence="3 8" id="KW-0547">Nucleotide-binding</keyword>
<dbReference type="SMART" id="SM00220">
    <property type="entry name" value="S_TKc"/>
    <property type="match status" value="1"/>
</dbReference>
<dbReference type="OrthoDB" id="9779541at2"/>
<evidence type="ECO:0000256" key="1">
    <source>
        <dbReference type="ARBA" id="ARBA00022527"/>
    </source>
</evidence>
<dbReference type="PROSITE" id="PS50011">
    <property type="entry name" value="PROTEIN_KINASE_DOM"/>
    <property type="match status" value="1"/>
</dbReference>
<evidence type="ECO:0000313" key="13">
    <source>
        <dbReference type="Proteomes" id="UP000034883"/>
    </source>
</evidence>
<evidence type="ECO:0000256" key="8">
    <source>
        <dbReference type="PROSITE-ProRule" id="PRU10141"/>
    </source>
</evidence>
<dbReference type="AlphaFoldDB" id="A0A0F6W195"/>
<comment type="catalytic activity">
    <reaction evidence="6">
        <text>L-threonyl-[protein] + ATP = O-phospho-L-threonyl-[protein] + ADP + H(+)</text>
        <dbReference type="Rhea" id="RHEA:46608"/>
        <dbReference type="Rhea" id="RHEA-COMP:11060"/>
        <dbReference type="Rhea" id="RHEA-COMP:11605"/>
        <dbReference type="ChEBI" id="CHEBI:15378"/>
        <dbReference type="ChEBI" id="CHEBI:30013"/>
        <dbReference type="ChEBI" id="CHEBI:30616"/>
        <dbReference type="ChEBI" id="CHEBI:61977"/>
        <dbReference type="ChEBI" id="CHEBI:456216"/>
        <dbReference type="EC" id="2.7.11.1"/>
    </reaction>
</comment>
<comment type="catalytic activity">
    <reaction evidence="7">
        <text>L-seryl-[protein] + ATP = O-phospho-L-seryl-[protein] + ADP + H(+)</text>
        <dbReference type="Rhea" id="RHEA:17989"/>
        <dbReference type="Rhea" id="RHEA-COMP:9863"/>
        <dbReference type="Rhea" id="RHEA-COMP:11604"/>
        <dbReference type="ChEBI" id="CHEBI:15378"/>
        <dbReference type="ChEBI" id="CHEBI:29999"/>
        <dbReference type="ChEBI" id="CHEBI:30616"/>
        <dbReference type="ChEBI" id="CHEBI:83421"/>
        <dbReference type="ChEBI" id="CHEBI:456216"/>
        <dbReference type="EC" id="2.7.11.1"/>
    </reaction>
</comment>
<proteinExistence type="predicted"/>
<dbReference type="Proteomes" id="UP000034883">
    <property type="component" value="Chromosome"/>
</dbReference>
<dbReference type="InterPro" id="IPR011009">
    <property type="entry name" value="Kinase-like_dom_sf"/>
</dbReference>
<dbReference type="KEGG" id="samy:DB32_001991"/>
<dbReference type="Gene3D" id="3.30.200.20">
    <property type="entry name" value="Phosphorylase Kinase, domain 1"/>
    <property type="match status" value="1"/>
</dbReference>
<feature type="transmembrane region" description="Helical" evidence="10">
    <location>
        <begin position="394"/>
        <end position="413"/>
    </location>
</feature>
<dbReference type="GO" id="GO:0005524">
    <property type="term" value="F:ATP binding"/>
    <property type="evidence" value="ECO:0007669"/>
    <property type="project" value="UniProtKB-UniRule"/>
</dbReference>
<evidence type="ECO:0000256" key="3">
    <source>
        <dbReference type="ARBA" id="ARBA00022741"/>
    </source>
</evidence>
<evidence type="ECO:0000256" key="4">
    <source>
        <dbReference type="ARBA" id="ARBA00022777"/>
    </source>
</evidence>
<dbReference type="GO" id="GO:0004674">
    <property type="term" value="F:protein serine/threonine kinase activity"/>
    <property type="evidence" value="ECO:0007669"/>
    <property type="project" value="UniProtKB-KW"/>
</dbReference>
<dbReference type="InterPro" id="IPR008271">
    <property type="entry name" value="Ser/Thr_kinase_AS"/>
</dbReference>
<name>A0A0F6W195_9BACT</name>
<keyword evidence="13" id="KW-1185">Reference proteome</keyword>
<keyword evidence="1 12" id="KW-0723">Serine/threonine-protein kinase</keyword>
<feature type="region of interest" description="Disordered" evidence="9">
    <location>
        <begin position="1"/>
        <end position="55"/>
    </location>
</feature>
<dbReference type="Gene3D" id="1.10.510.10">
    <property type="entry name" value="Transferase(Phosphotransferase) domain 1"/>
    <property type="match status" value="1"/>
</dbReference>
<dbReference type="STRING" id="927083.DB32_001991"/>
<keyword evidence="5 8" id="KW-0067">ATP-binding</keyword>
<dbReference type="CDD" id="cd14014">
    <property type="entry name" value="STKc_PknB_like"/>
    <property type="match status" value="1"/>
</dbReference>
<keyword evidence="4 12" id="KW-0418">Kinase</keyword>
<accession>A0A0F6W195</accession>
<reference evidence="12 13" key="1">
    <citation type="submission" date="2015-03" db="EMBL/GenBank/DDBJ databases">
        <title>Genome assembly of Sandaracinus amylolyticus DSM 53668.</title>
        <authorList>
            <person name="Sharma G."/>
            <person name="Subramanian S."/>
        </authorList>
    </citation>
    <scope>NUCLEOTIDE SEQUENCE [LARGE SCALE GENOMIC DNA]</scope>
    <source>
        <strain evidence="12 13">DSM 53668</strain>
    </source>
</reference>
<dbReference type="EMBL" id="CP011125">
    <property type="protein sequence ID" value="AKF04842.1"/>
    <property type="molecule type" value="Genomic_DNA"/>
</dbReference>
<feature type="domain" description="Protein kinase" evidence="11">
    <location>
        <begin position="71"/>
        <end position="350"/>
    </location>
</feature>
<evidence type="ECO:0000256" key="2">
    <source>
        <dbReference type="ARBA" id="ARBA00022679"/>
    </source>
</evidence>
<evidence type="ECO:0000259" key="11">
    <source>
        <dbReference type="PROSITE" id="PS50011"/>
    </source>
</evidence>
<dbReference type="PROSITE" id="PS00107">
    <property type="entry name" value="PROTEIN_KINASE_ATP"/>
    <property type="match status" value="1"/>
</dbReference>
<keyword evidence="2" id="KW-0808">Transferase</keyword>
<feature type="binding site" evidence="8">
    <location>
        <position position="100"/>
    </location>
    <ligand>
        <name>ATP</name>
        <dbReference type="ChEBI" id="CHEBI:30616"/>
    </ligand>
</feature>
<keyword evidence="10" id="KW-1133">Transmembrane helix</keyword>
<evidence type="ECO:0000313" key="12">
    <source>
        <dbReference type="EMBL" id="AKF04842.1"/>
    </source>
</evidence>
<dbReference type="PROSITE" id="PS00108">
    <property type="entry name" value="PROTEIN_KINASE_ST"/>
    <property type="match status" value="1"/>
</dbReference>
<evidence type="ECO:0000256" key="5">
    <source>
        <dbReference type="ARBA" id="ARBA00022840"/>
    </source>
</evidence>
<feature type="compositionally biased region" description="Basic and acidic residues" evidence="9">
    <location>
        <begin position="1"/>
        <end position="16"/>
    </location>
</feature>
<dbReference type="SUPFAM" id="SSF56112">
    <property type="entry name" value="Protein kinase-like (PK-like)"/>
    <property type="match status" value="1"/>
</dbReference>
<gene>
    <name evidence="12" type="ORF">DB32_001991</name>
</gene>
<evidence type="ECO:0000256" key="9">
    <source>
        <dbReference type="SAM" id="MobiDB-lite"/>
    </source>
</evidence>
<keyword evidence="10" id="KW-0472">Membrane</keyword>
<evidence type="ECO:0000256" key="7">
    <source>
        <dbReference type="ARBA" id="ARBA00048679"/>
    </source>
</evidence>
<dbReference type="Pfam" id="PF00069">
    <property type="entry name" value="Pkinase"/>
    <property type="match status" value="1"/>
</dbReference>
<dbReference type="InterPro" id="IPR017441">
    <property type="entry name" value="Protein_kinase_ATP_BS"/>
</dbReference>
<dbReference type="PANTHER" id="PTHR43289">
    <property type="entry name" value="MITOGEN-ACTIVATED PROTEIN KINASE KINASE KINASE 20-RELATED"/>
    <property type="match status" value="1"/>
</dbReference>